<gene>
    <name evidence="2" type="ORF">KB893_007070</name>
    <name evidence="1" type="ORF">KB893_00725</name>
</gene>
<keyword evidence="3" id="KW-1185">Reference proteome</keyword>
<dbReference type="EMBL" id="JAGQFT020000004">
    <property type="protein sequence ID" value="MBS7456892.1"/>
    <property type="molecule type" value="Genomic_DNA"/>
</dbReference>
<reference evidence="2 3" key="1">
    <citation type="journal article" date="2021" name="Microbiol. Resour. Announc.">
        <title>Draft Genome Sequence of Coralloluteibacterium stylophorae LMG 29479T.</title>
        <authorList>
            <person name="Karlyshev A.V."/>
            <person name="Kudryashova E.B."/>
            <person name="Ariskina E.V."/>
            <person name="Conroy A.P."/>
            <person name="Abidueva E.Y."/>
        </authorList>
    </citation>
    <scope>NUCLEOTIDE SEQUENCE [LARGE SCALE GENOMIC DNA]</scope>
    <source>
        <strain evidence="2 3">LMG 29479</strain>
    </source>
</reference>
<protein>
    <submittedName>
        <fullName evidence="1">Uncharacterized protein</fullName>
    </submittedName>
</protein>
<evidence type="ECO:0000313" key="1">
    <source>
        <dbReference type="EMBL" id="MBR0561046.1"/>
    </source>
</evidence>
<proteinExistence type="predicted"/>
<sequence>MALLLLGTVPATHALPDVITHYRGHVGADRIDLVLAHDAAWNAMGGFLLAADHRRIALERTPYAEDAPLVISTEGVGGDLPEAALALRPFGASASQLHGRWVDLRTREARPLDLQRVTRFETGPDTPAFAGDLLQDTPGGDRTFSVHASKPAGAPTGRVDRIEVRDATTGALLQALDGLDLWFGGTGTLEVLQIDGDGIGDVRATGFGDGNRAGPVQYFLSQGGGYRRAPALEALAARGALRFEDGEASLRLSETIDWDDRTCLWEVHRFSGPLTLEHVDSRREAC</sequence>
<reference evidence="1" key="2">
    <citation type="submission" date="2021-04" db="EMBL/GenBank/DDBJ databases">
        <authorList>
            <person name="Karlyshev A.V."/>
        </authorList>
    </citation>
    <scope>NUCLEOTIDE SEQUENCE</scope>
    <source>
        <strain evidence="1">LMG 29479</strain>
    </source>
</reference>
<organism evidence="1">
    <name type="scientific">Coralloluteibacterium stylophorae</name>
    <dbReference type="NCBI Taxonomy" id="1776034"/>
    <lineage>
        <taxon>Bacteria</taxon>
        <taxon>Pseudomonadati</taxon>
        <taxon>Pseudomonadota</taxon>
        <taxon>Gammaproteobacteria</taxon>
        <taxon>Lysobacterales</taxon>
        <taxon>Lysobacteraceae</taxon>
        <taxon>Coralloluteibacterium</taxon>
    </lineage>
</organism>
<dbReference type="Proteomes" id="UP000675747">
    <property type="component" value="Unassembled WGS sequence"/>
</dbReference>
<evidence type="ECO:0000313" key="3">
    <source>
        <dbReference type="Proteomes" id="UP000675747"/>
    </source>
</evidence>
<name>A0A8J7VS37_9GAMM</name>
<comment type="caution">
    <text evidence="1">The sequence shown here is derived from an EMBL/GenBank/DDBJ whole genome shotgun (WGS) entry which is preliminary data.</text>
</comment>
<accession>A0A8J7VS37</accession>
<dbReference type="EMBL" id="JAGQFT010000002">
    <property type="protein sequence ID" value="MBR0561046.1"/>
    <property type="molecule type" value="Genomic_DNA"/>
</dbReference>
<evidence type="ECO:0000313" key="2">
    <source>
        <dbReference type="EMBL" id="MBS7456892.1"/>
    </source>
</evidence>
<dbReference type="RefSeq" id="WP_211925015.1">
    <property type="nucleotide sequence ID" value="NZ_JAGQFT020000004.1"/>
</dbReference>
<dbReference type="AlphaFoldDB" id="A0A8J7VS37"/>